<organism evidence="2 4">
    <name type="scientific">Bacillus velezensis</name>
    <dbReference type="NCBI Taxonomy" id="492670"/>
    <lineage>
        <taxon>Bacteria</taxon>
        <taxon>Bacillati</taxon>
        <taxon>Bacillota</taxon>
        <taxon>Bacilli</taxon>
        <taxon>Bacillales</taxon>
        <taxon>Bacillaceae</taxon>
        <taxon>Bacillus</taxon>
        <taxon>Bacillus amyloliquefaciens group</taxon>
    </lineage>
</organism>
<evidence type="ECO:0000313" key="3">
    <source>
        <dbReference type="Proteomes" id="UP000250069"/>
    </source>
</evidence>
<proteinExistence type="predicted"/>
<dbReference type="Proteomes" id="UP000250069">
    <property type="component" value="Chromosome"/>
</dbReference>
<evidence type="ECO:0000313" key="2">
    <source>
        <dbReference type="EMBL" id="QOY25451.1"/>
    </source>
</evidence>
<dbReference type="EMBL" id="CP063687">
    <property type="protein sequence ID" value="QOY25451.1"/>
    <property type="molecule type" value="Genomic_DNA"/>
</dbReference>
<evidence type="ECO:0000313" key="1">
    <source>
        <dbReference type="EMBL" id="AWX71661.1"/>
    </source>
</evidence>
<dbReference type="EMBL" id="CP030150">
    <property type="protein sequence ID" value="AWX71661.1"/>
    <property type="molecule type" value="Genomic_DNA"/>
</dbReference>
<reference evidence="4" key="3">
    <citation type="submission" date="2020-10" db="EMBL/GenBank/DDBJ databases">
        <title>Complete genome sequence of Bacillus velezensis NST6.</title>
        <authorList>
            <person name="Choi J."/>
        </authorList>
    </citation>
    <scope>NUCLEOTIDE SEQUENCE [LARGE SCALE GENOMIC DNA]</scope>
    <source>
        <strain evidence="4">NST6</strain>
    </source>
</reference>
<reference evidence="2" key="2">
    <citation type="journal article" date="2020" name="Genomics">
        <title>Complete genome sequence of Bacillus velezensis NST6 and comparison with the species belonging to operational group B. amyloliquefaciens.</title>
        <authorList>
            <person name="Choi J."/>
            <person name="Nam J."/>
            <person name="Seo M.H."/>
        </authorList>
    </citation>
    <scope>NUCLEOTIDE SEQUENCE</scope>
    <source>
        <strain evidence="2">NST6</strain>
    </source>
</reference>
<dbReference type="GeneID" id="93080361"/>
<accession>A0A2D3DNB6</accession>
<dbReference type="STRING" id="1155777.BANAU_1156"/>
<dbReference type="InterPro" id="IPR025906">
    <property type="entry name" value="YjfB_motility"/>
</dbReference>
<dbReference type="Proteomes" id="UP000587477">
    <property type="component" value="Chromosome"/>
</dbReference>
<dbReference type="AlphaFoldDB" id="A0A172XH65"/>
<dbReference type="OMA" id="KMIQHPT"/>
<reference evidence="1 3" key="1">
    <citation type="submission" date="2018-06" db="EMBL/GenBank/DDBJ databases">
        <title>Complete Genome Sequence of Bacillus velezensis DSYZ, a Plant Growth-Promoting Rhizobacterium with Antifungal Activity.</title>
        <authorList>
            <person name="Du B."/>
            <person name="Ding Y."/>
            <person name="Liu K."/>
            <person name="Yao L."/>
            <person name="Wang C."/>
            <person name="Li H."/>
            <person name="Liu H."/>
        </authorList>
    </citation>
    <scope>NUCLEOTIDE SEQUENCE [LARGE SCALE GENOMIC DNA]</scope>
    <source>
        <strain evidence="1 3">DSYZ</strain>
    </source>
</reference>
<protein>
    <submittedName>
        <fullName evidence="1">Motility protein</fullName>
    </submittedName>
</protein>
<dbReference type="RefSeq" id="WP_012117340.1">
    <property type="nucleotide sequence ID" value="NZ_AP018402.1"/>
</dbReference>
<sequence length="57" mass="6046">MDIPALSIAMHQASLAQNVNIALTKTVMQHAQAAAEETVKMLPSQHPTAGHSIDVKV</sequence>
<name>A0A172XH65_BACVE</name>
<evidence type="ECO:0000313" key="4">
    <source>
        <dbReference type="Proteomes" id="UP000587477"/>
    </source>
</evidence>
<accession>A0A172XH65</accession>
<dbReference type="Pfam" id="PF14070">
    <property type="entry name" value="YjfB_motility"/>
    <property type="match status" value="1"/>
</dbReference>
<gene>
    <name evidence="2" type="primary">yjfB</name>
    <name evidence="2" type="ORF">BACVE_000379</name>
    <name evidence="1" type="ORF">BVDSYZ_06380</name>
</gene>